<evidence type="ECO:0000256" key="4">
    <source>
        <dbReference type="ARBA" id="ARBA00023136"/>
    </source>
</evidence>
<feature type="transmembrane region" description="Helical" evidence="5">
    <location>
        <begin position="89"/>
        <end position="110"/>
    </location>
</feature>
<dbReference type="Gene3D" id="1.20.1070.10">
    <property type="entry name" value="Rhodopsin 7-helix transmembrane proteins"/>
    <property type="match status" value="1"/>
</dbReference>
<accession>A0A813Q108</accession>
<keyword evidence="4 5" id="KW-0472">Membrane</keyword>
<proteinExistence type="predicted"/>
<dbReference type="EMBL" id="CAJNOI010000012">
    <property type="protein sequence ID" value="CAF0795490.1"/>
    <property type="molecule type" value="Genomic_DNA"/>
</dbReference>
<evidence type="ECO:0000259" key="6">
    <source>
        <dbReference type="PROSITE" id="PS50262"/>
    </source>
</evidence>
<dbReference type="PROSITE" id="PS50262">
    <property type="entry name" value="G_PROTEIN_RECEP_F1_2"/>
    <property type="match status" value="1"/>
</dbReference>
<evidence type="ECO:0000313" key="9">
    <source>
        <dbReference type="Proteomes" id="UP000663832"/>
    </source>
</evidence>
<organism evidence="7 9">
    <name type="scientific">Adineta steineri</name>
    <dbReference type="NCBI Taxonomy" id="433720"/>
    <lineage>
        <taxon>Eukaryota</taxon>
        <taxon>Metazoa</taxon>
        <taxon>Spiralia</taxon>
        <taxon>Gnathifera</taxon>
        <taxon>Rotifera</taxon>
        <taxon>Eurotatoria</taxon>
        <taxon>Bdelloidea</taxon>
        <taxon>Adinetida</taxon>
        <taxon>Adinetidae</taxon>
        <taxon>Adineta</taxon>
    </lineage>
</organism>
<gene>
    <name evidence="8" type="ORF">BJG266_LOCUS4910</name>
    <name evidence="7" type="ORF">QVE165_LOCUS2004</name>
</gene>
<dbReference type="SUPFAM" id="SSF81321">
    <property type="entry name" value="Family A G protein-coupled receptor-like"/>
    <property type="match status" value="1"/>
</dbReference>
<dbReference type="GO" id="GO:0016020">
    <property type="term" value="C:membrane"/>
    <property type="evidence" value="ECO:0007669"/>
    <property type="project" value="UniProtKB-SubCell"/>
</dbReference>
<dbReference type="Proteomes" id="UP000663832">
    <property type="component" value="Unassembled WGS sequence"/>
</dbReference>
<feature type="transmembrane region" description="Helical" evidence="5">
    <location>
        <begin position="6"/>
        <end position="25"/>
    </location>
</feature>
<evidence type="ECO:0000256" key="2">
    <source>
        <dbReference type="ARBA" id="ARBA00022692"/>
    </source>
</evidence>
<feature type="transmembrane region" description="Helical" evidence="5">
    <location>
        <begin position="45"/>
        <end position="69"/>
    </location>
</feature>
<dbReference type="InterPro" id="IPR017452">
    <property type="entry name" value="GPCR_Rhodpsn_7TM"/>
</dbReference>
<reference evidence="7" key="1">
    <citation type="submission" date="2021-02" db="EMBL/GenBank/DDBJ databases">
        <authorList>
            <person name="Nowell W R."/>
        </authorList>
    </citation>
    <scope>NUCLEOTIDE SEQUENCE</scope>
</reference>
<name>A0A813Q108_9BILA</name>
<evidence type="ECO:0000256" key="5">
    <source>
        <dbReference type="SAM" id="Phobius"/>
    </source>
</evidence>
<keyword evidence="9" id="KW-1185">Reference proteome</keyword>
<comment type="caution">
    <text evidence="7">The sequence shown here is derived from an EMBL/GenBank/DDBJ whole genome shotgun (WGS) entry which is preliminary data.</text>
</comment>
<dbReference type="AlphaFoldDB" id="A0A813Q108"/>
<dbReference type="Proteomes" id="UP000663877">
    <property type="component" value="Unassembled WGS sequence"/>
</dbReference>
<keyword evidence="2 5" id="KW-0812">Transmembrane</keyword>
<dbReference type="EMBL" id="CAJNOM010000006">
    <property type="protein sequence ID" value="CAF0760094.1"/>
    <property type="molecule type" value="Genomic_DNA"/>
</dbReference>
<evidence type="ECO:0000256" key="1">
    <source>
        <dbReference type="ARBA" id="ARBA00004370"/>
    </source>
</evidence>
<evidence type="ECO:0000256" key="3">
    <source>
        <dbReference type="ARBA" id="ARBA00022989"/>
    </source>
</evidence>
<keyword evidence="3 5" id="KW-1133">Transmembrane helix</keyword>
<feature type="domain" description="G-protein coupled receptors family 1 profile" evidence="6">
    <location>
        <begin position="1"/>
        <end position="109"/>
    </location>
</feature>
<evidence type="ECO:0000313" key="8">
    <source>
        <dbReference type="EMBL" id="CAF0795490.1"/>
    </source>
</evidence>
<protein>
    <recommendedName>
        <fullName evidence="6">G-protein coupled receptors family 1 profile domain-containing protein</fullName>
    </recommendedName>
</protein>
<sequence length="144" mass="17054">MFTGTIPILSMILINILILKALRQLRIRIQPINNTRQIRQRDIQFMKLMMVEVIVFIICTTTHLLMLLYTEISNSIILNKTNERKPIETFLNFITMSVLLYMNYNTMFFVPSFTSKTYRVEIKEFILKIIKKSREITQSQANSI</sequence>
<evidence type="ECO:0000313" key="7">
    <source>
        <dbReference type="EMBL" id="CAF0760094.1"/>
    </source>
</evidence>
<comment type="subcellular location">
    <subcellularLocation>
        <location evidence="1">Membrane</location>
    </subcellularLocation>
</comment>